<evidence type="ECO:0000313" key="3">
    <source>
        <dbReference type="Proteomes" id="UP001273209"/>
    </source>
</evidence>
<evidence type="ECO:0000313" key="2">
    <source>
        <dbReference type="EMBL" id="KAK4068561.1"/>
    </source>
</evidence>
<dbReference type="Proteomes" id="UP001273209">
    <property type="component" value="Unassembled WGS sequence"/>
</dbReference>
<proteinExistence type="predicted"/>
<dbReference type="AlphaFoldDB" id="A0AAE1LYT0"/>
<accession>A0AAE1LYT0</accession>
<dbReference type="EMBL" id="JAWRVG010000031">
    <property type="protein sequence ID" value="KAK4068561.1"/>
    <property type="molecule type" value="Genomic_DNA"/>
</dbReference>
<sequence length="216" mass="22816">MSSSGPAPPPPPPPSAALASPPRRCTFSLPGLLAAIKSRLAADQAPNTFARIATCNIQAVVVHKQQLADLLHSYGNTKQESDEVMIWDGGAAAQLGPSSSPWDESKQDQAKTRPALTWHASRSADSRGQRPGHPGGHITILRPLRPCQPARAFHLSRAQPSLASRSRALIVQLGQGFLGILARAALWTLGSSQIAQPAEWSRIVSPAATTAANRSP</sequence>
<organism evidence="2 3">
    <name type="scientific">Trichoderma aggressivum f. europaeum</name>
    <dbReference type="NCBI Taxonomy" id="173218"/>
    <lineage>
        <taxon>Eukaryota</taxon>
        <taxon>Fungi</taxon>
        <taxon>Dikarya</taxon>
        <taxon>Ascomycota</taxon>
        <taxon>Pezizomycotina</taxon>
        <taxon>Sordariomycetes</taxon>
        <taxon>Hypocreomycetidae</taxon>
        <taxon>Hypocreales</taxon>
        <taxon>Hypocreaceae</taxon>
        <taxon>Trichoderma</taxon>
    </lineage>
</organism>
<feature type="compositionally biased region" description="Pro residues" evidence="1">
    <location>
        <begin position="1"/>
        <end position="15"/>
    </location>
</feature>
<name>A0AAE1LYT0_9HYPO</name>
<gene>
    <name evidence="2" type="ORF">Triagg1_7209</name>
</gene>
<dbReference type="GeneID" id="87921824"/>
<evidence type="ECO:0000256" key="1">
    <source>
        <dbReference type="SAM" id="MobiDB-lite"/>
    </source>
</evidence>
<protein>
    <submittedName>
        <fullName evidence="2">Uncharacterized protein</fullName>
    </submittedName>
</protein>
<comment type="caution">
    <text evidence="2">The sequence shown here is derived from an EMBL/GenBank/DDBJ whole genome shotgun (WGS) entry which is preliminary data.</text>
</comment>
<feature type="region of interest" description="Disordered" evidence="1">
    <location>
        <begin position="1"/>
        <end position="22"/>
    </location>
</feature>
<keyword evidence="3" id="KW-1185">Reference proteome</keyword>
<dbReference type="RefSeq" id="XP_062753785.1">
    <property type="nucleotide sequence ID" value="XM_062901920.1"/>
</dbReference>
<reference evidence="2" key="1">
    <citation type="submission" date="2023-11" db="EMBL/GenBank/DDBJ databases">
        <title>The genome sequences of three competitors of mushroom-forming fungi.</title>
        <authorList>
            <person name="Beijen E."/>
            <person name="Ohm R.A."/>
        </authorList>
    </citation>
    <scope>NUCLEOTIDE SEQUENCE</scope>
    <source>
        <strain evidence="2">CBS 100526</strain>
    </source>
</reference>